<dbReference type="PANTHER" id="PTHR24214:SF55">
    <property type="entry name" value="Z BAND ALTERNATIVELY SPLICED PDZ-MOTIF PROTEIN 66, ISOFORM E"/>
    <property type="match status" value="1"/>
</dbReference>
<dbReference type="GO" id="GO:0051371">
    <property type="term" value="F:muscle alpha-actinin binding"/>
    <property type="evidence" value="ECO:0007669"/>
    <property type="project" value="TreeGrafter"/>
</dbReference>
<dbReference type="FunFam" id="2.30.42.10:FF:000055">
    <property type="entry name" value="PDZ and LIM domain protein 3"/>
    <property type="match status" value="1"/>
</dbReference>
<keyword evidence="3" id="KW-0440">LIM domain</keyword>
<evidence type="ECO:0000256" key="2">
    <source>
        <dbReference type="ARBA" id="ARBA00022490"/>
    </source>
</evidence>
<dbReference type="InterPro" id="IPR006643">
    <property type="entry name" value="Zasp-like_motif"/>
</dbReference>
<evidence type="ECO:0000259" key="4">
    <source>
        <dbReference type="PROSITE" id="PS50106"/>
    </source>
</evidence>
<gene>
    <name evidence="5" type="ORF">L9F63_023445</name>
</gene>
<evidence type="ECO:0000313" key="5">
    <source>
        <dbReference type="EMBL" id="KAJ9581369.1"/>
    </source>
</evidence>
<reference evidence="5" key="2">
    <citation type="submission" date="2023-05" db="EMBL/GenBank/DDBJ databases">
        <authorList>
            <person name="Fouks B."/>
        </authorList>
    </citation>
    <scope>NUCLEOTIDE SEQUENCE</scope>
    <source>
        <strain evidence="5">Stay&amp;Tobe</strain>
        <tissue evidence="5">Testes</tissue>
    </source>
</reference>
<dbReference type="PROSITE" id="PS50106">
    <property type="entry name" value="PDZ"/>
    <property type="match status" value="1"/>
</dbReference>
<name>A0AAD8E992_DIPPU</name>
<dbReference type="GO" id="GO:0030018">
    <property type="term" value="C:Z disc"/>
    <property type="evidence" value="ECO:0007669"/>
    <property type="project" value="TreeGrafter"/>
</dbReference>
<dbReference type="InterPro" id="IPR031847">
    <property type="entry name" value="PDLI1-4/Zasp-like_mid"/>
</dbReference>
<dbReference type="GO" id="GO:0003779">
    <property type="term" value="F:actin binding"/>
    <property type="evidence" value="ECO:0007669"/>
    <property type="project" value="TreeGrafter"/>
</dbReference>
<dbReference type="GO" id="GO:0031941">
    <property type="term" value="C:filamentous actin"/>
    <property type="evidence" value="ECO:0007669"/>
    <property type="project" value="TreeGrafter"/>
</dbReference>
<dbReference type="GO" id="GO:0001725">
    <property type="term" value="C:stress fiber"/>
    <property type="evidence" value="ECO:0007669"/>
    <property type="project" value="TreeGrafter"/>
</dbReference>
<dbReference type="Pfam" id="PF15936">
    <property type="entry name" value="DUF4749"/>
    <property type="match status" value="1"/>
</dbReference>
<keyword evidence="2" id="KW-0963">Cytoplasm</keyword>
<evidence type="ECO:0000256" key="3">
    <source>
        <dbReference type="ARBA" id="ARBA00023038"/>
    </source>
</evidence>
<dbReference type="Gene3D" id="2.30.42.10">
    <property type="match status" value="1"/>
</dbReference>
<dbReference type="AlphaFoldDB" id="A0AAD8E992"/>
<dbReference type="SMART" id="SM00735">
    <property type="entry name" value="ZM"/>
    <property type="match status" value="1"/>
</dbReference>
<dbReference type="GO" id="GO:0030036">
    <property type="term" value="P:actin cytoskeleton organization"/>
    <property type="evidence" value="ECO:0007669"/>
    <property type="project" value="TreeGrafter"/>
</dbReference>
<feature type="domain" description="PDZ" evidence="4">
    <location>
        <begin position="11"/>
        <end position="93"/>
    </location>
</feature>
<dbReference type="SMART" id="SM00228">
    <property type="entry name" value="PDZ"/>
    <property type="match status" value="1"/>
</dbReference>
<dbReference type="EMBL" id="JASPKZ010007937">
    <property type="protein sequence ID" value="KAJ9581369.1"/>
    <property type="molecule type" value="Genomic_DNA"/>
</dbReference>
<dbReference type="InterPro" id="IPR001478">
    <property type="entry name" value="PDZ"/>
</dbReference>
<organism evidence="5 6">
    <name type="scientific">Diploptera punctata</name>
    <name type="common">Pacific beetle cockroach</name>
    <dbReference type="NCBI Taxonomy" id="6984"/>
    <lineage>
        <taxon>Eukaryota</taxon>
        <taxon>Metazoa</taxon>
        <taxon>Ecdysozoa</taxon>
        <taxon>Arthropoda</taxon>
        <taxon>Hexapoda</taxon>
        <taxon>Insecta</taxon>
        <taxon>Pterygota</taxon>
        <taxon>Neoptera</taxon>
        <taxon>Polyneoptera</taxon>
        <taxon>Dictyoptera</taxon>
        <taxon>Blattodea</taxon>
        <taxon>Blaberoidea</taxon>
        <taxon>Blaberidae</taxon>
        <taxon>Diplopterinae</taxon>
        <taxon>Diploptera</taxon>
    </lineage>
</organism>
<dbReference type="SUPFAM" id="SSF50156">
    <property type="entry name" value="PDZ domain-like"/>
    <property type="match status" value="1"/>
</dbReference>
<dbReference type="InterPro" id="IPR036034">
    <property type="entry name" value="PDZ_sf"/>
</dbReference>
<proteinExistence type="predicted"/>
<evidence type="ECO:0000313" key="6">
    <source>
        <dbReference type="Proteomes" id="UP001233999"/>
    </source>
</evidence>
<keyword evidence="3" id="KW-0862">Zinc</keyword>
<keyword evidence="6" id="KW-1185">Reference proteome</keyword>
<evidence type="ECO:0000256" key="1">
    <source>
        <dbReference type="ARBA" id="ARBA00004496"/>
    </source>
</evidence>
<comment type="caution">
    <text evidence="5">The sequence shown here is derived from an EMBL/GenBank/DDBJ whole genome shotgun (WGS) entry which is preliminary data.</text>
</comment>
<accession>A0AAD8E992</accession>
<dbReference type="Pfam" id="PF00595">
    <property type="entry name" value="PDZ"/>
    <property type="match status" value="1"/>
</dbReference>
<dbReference type="GO" id="GO:0005912">
    <property type="term" value="C:adherens junction"/>
    <property type="evidence" value="ECO:0007669"/>
    <property type="project" value="TreeGrafter"/>
</dbReference>
<sequence length="425" mass="45998">MSGGGKPHIMGVTLRRSSTKTPWGIRIVGGSDMGTPIIITRVQDGSPSSHELRRGDIIKKISVYDARDLRHEDAQNLFKSNENSISLVIQRDPSVGMKPSIKPAVVPIMPAKPPVAGGVPTPFAAAALPTSNSPKPFANSPAPPARLLGSPNPQNRCASPIVFPPPLPTSSEGYPFQQAQHGGKHHVQFRPVEASSFEAQDDEISTITNQPYRTTPLVLPGAKVKKDAASTSSYLRHHPNPMFRQAPSHYDPTVEVLMKQKVADTVLQRVAGEEAAGSSQVVHKQFNSPIGLYSDQNIAETIQAQTGITPNNTRVRTSTLNPRNQSKVSLKKTLSYDPAKSETFKALQEAELGDQVQEVTVPVQPRVFSPIAQAKRTSGPQVVQQHKVAAGPPVNHTNSIGQQEEIHQSGSFKRLMYQVLGESSY</sequence>
<dbReference type="Proteomes" id="UP001233999">
    <property type="component" value="Unassembled WGS sequence"/>
</dbReference>
<protein>
    <recommendedName>
        <fullName evidence="4">PDZ domain-containing protein</fullName>
    </recommendedName>
</protein>
<comment type="subcellular location">
    <subcellularLocation>
        <location evidence="1">Cytoplasm</location>
    </subcellularLocation>
</comment>
<reference evidence="5" key="1">
    <citation type="journal article" date="2023" name="IScience">
        <title>Live-bearing cockroach genome reveals convergent evolutionary mechanisms linked to viviparity in insects and beyond.</title>
        <authorList>
            <person name="Fouks B."/>
            <person name="Harrison M.C."/>
            <person name="Mikhailova A.A."/>
            <person name="Marchal E."/>
            <person name="English S."/>
            <person name="Carruthers M."/>
            <person name="Jennings E.C."/>
            <person name="Chiamaka E.L."/>
            <person name="Frigard R.A."/>
            <person name="Pippel M."/>
            <person name="Attardo G.M."/>
            <person name="Benoit J.B."/>
            <person name="Bornberg-Bauer E."/>
            <person name="Tobe S.S."/>
        </authorList>
    </citation>
    <scope>NUCLEOTIDE SEQUENCE</scope>
    <source>
        <strain evidence="5">Stay&amp;Tobe</strain>
    </source>
</reference>
<keyword evidence="3" id="KW-0479">Metal-binding</keyword>
<dbReference type="GO" id="GO:0061061">
    <property type="term" value="P:muscle structure development"/>
    <property type="evidence" value="ECO:0007669"/>
    <property type="project" value="TreeGrafter"/>
</dbReference>
<dbReference type="PANTHER" id="PTHR24214">
    <property type="entry name" value="PDZ AND LIM DOMAIN PROTEIN ZASP"/>
    <property type="match status" value="1"/>
</dbReference>
<dbReference type="InterPro" id="IPR050604">
    <property type="entry name" value="PDZ-LIM_domain"/>
</dbReference>